<proteinExistence type="predicted"/>
<dbReference type="EMBL" id="JAHRIP010039172">
    <property type="protein sequence ID" value="MEQ2295897.1"/>
    <property type="molecule type" value="Genomic_DNA"/>
</dbReference>
<keyword evidence="3" id="KW-1185">Reference proteome</keyword>
<accession>A0ABV0YQA8</accession>
<reference evidence="2 3" key="1">
    <citation type="submission" date="2021-06" db="EMBL/GenBank/DDBJ databases">
        <authorList>
            <person name="Palmer J.M."/>
        </authorList>
    </citation>
    <scope>NUCLEOTIDE SEQUENCE [LARGE SCALE GENOMIC DNA]</scope>
    <source>
        <strain evidence="2 3">AS_MEX2019</strain>
        <tissue evidence="2">Muscle</tissue>
    </source>
</reference>
<organism evidence="2 3">
    <name type="scientific">Ameca splendens</name>
    <dbReference type="NCBI Taxonomy" id="208324"/>
    <lineage>
        <taxon>Eukaryota</taxon>
        <taxon>Metazoa</taxon>
        <taxon>Chordata</taxon>
        <taxon>Craniata</taxon>
        <taxon>Vertebrata</taxon>
        <taxon>Euteleostomi</taxon>
        <taxon>Actinopterygii</taxon>
        <taxon>Neopterygii</taxon>
        <taxon>Teleostei</taxon>
        <taxon>Neoteleostei</taxon>
        <taxon>Acanthomorphata</taxon>
        <taxon>Ovalentaria</taxon>
        <taxon>Atherinomorphae</taxon>
        <taxon>Cyprinodontiformes</taxon>
        <taxon>Goodeidae</taxon>
        <taxon>Ameca</taxon>
    </lineage>
</organism>
<evidence type="ECO:0000256" key="1">
    <source>
        <dbReference type="SAM" id="MobiDB-lite"/>
    </source>
</evidence>
<sequence length="272" mass="28830">MVGVRHGTSRIGERSCTQMHPLGRDLAGPNGTGDVVSPTRQEARQCPGVPGSGPGSSELPSLVVRQACPSEVRQHLGCLLCQSSRRDKVMEVVVLDSPAPDLGGPALYQPEGGMHSRPAERTRMDASPGGCKLHLADLSPLSFQRGSLLSPLVLPDRLYQSSGPQCTGTPLAPGFPLCFSLVRAYLSTSPEGYSGGSSWWPPSGQRGLGFICCTGFAPARRFAFPPGGTSCPSLGVWFSTQSRVASSSGFYPCRAKPFFQYREEVGRTMASA</sequence>
<evidence type="ECO:0000313" key="2">
    <source>
        <dbReference type="EMBL" id="MEQ2295897.1"/>
    </source>
</evidence>
<dbReference type="Proteomes" id="UP001469553">
    <property type="component" value="Unassembled WGS sequence"/>
</dbReference>
<feature type="region of interest" description="Disordered" evidence="1">
    <location>
        <begin position="103"/>
        <end position="127"/>
    </location>
</feature>
<comment type="caution">
    <text evidence="2">The sequence shown here is derived from an EMBL/GenBank/DDBJ whole genome shotgun (WGS) entry which is preliminary data.</text>
</comment>
<gene>
    <name evidence="2" type="ORF">AMECASPLE_019321</name>
</gene>
<feature type="region of interest" description="Disordered" evidence="1">
    <location>
        <begin position="1"/>
        <end position="58"/>
    </location>
</feature>
<evidence type="ECO:0000313" key="3">
    <source>
        <dbReference type="Proteomes" id="UP001469553"/>
    </source>
</evidence>
<protein>
    <submittedName>
        <fullName evidence="2">Uncharacterized protein</fullName>
    </submittedName>
</protein>
<name>A0ABV0YQA8_9TELE</name>